<sequence length="190" mass="21891">MVKFAVICASNMNRSMEAHYQLKKHGYNIQSFGTGSAVRLPGPTATQPNIYNFGTAYNHIYGELKTQDKALYTRNGLLMMLDRNRNVKTAPQRFHDETRFYDVIFTCEERVFDAVCEELLNRAGLNSRPVHVINIEIEDNHRESVLGAKTILELARQIVASRDLERDMDFIIEDVQNKVSHKLLYTVAFY</sequence>
<comment type="subunit">
    <text evidence="9">Component of the cleavage and polyadenylation factor (CPF) complex.</text>
</comment>
<evidence type="ECO:0000256" key="1">
    <source>
        <dbReference type="ARBA" id="ARBA00004123"/>
    </source>
</evidence>
<gene>
    <name evidence="10" type="primary">SSU72</name>
    <name evidence="10" type="ORF">LPJ61_004701</name>
</gene>
<evidence type="ECO:0000256" key="5">
    <source>
        <dbReference type="ARBA" id="ARBA00022912"/>
    </source>
</evidence>
<evidence type="ECO:0000313" key="10">
    <source>
        <dbReference type="EMBL" id="KAJ1727201.1"/>
    </source>
</evidence>
<comment type="function">
    <text evidence="9">Processively dephosphorylates Ser-5 of the heptad repeats YSPTSPS in the C-terminal domain of the largest RNA polymerase II subunit (RPB1).</text>
</comment>
<organism evidence="10 11">
    <name type="scientific">Coemansia biformis</name>
    <dbReference type="NCBI Taxonomy" id="1286918"/>
    <lineage>
        <taxon>Eukaryota</taxon>
        <taxon>Fungi</taxon>
        <taxon>Fungi incertae sedis</taxon>
        <taxon>Zoopagomycota</taxon>
        <taxon>Kickxellomycotina</taxon>
        <taxon>Kickxellomycetes</taxon>
        <taxon>Kickxellales</taxon>
        <taxon>Kickxellaceae</taxon>
        <taxon>Coemansia</taxon>
    </lineage>
</organism>
<dbReference type="EMBL" id="JANBOI010001185">
    <property type="protein sequence ID" value="KAJ1727201.1"/>
    <property type="molecule type" value="Genomic_DNA"/>
</dbReference>
<dbReference type="EC" id="3.1.3.16" evidence="9"/>
<evidence type="ECO:0000256" key="8">
    <source>
        <dbReference type="ARBA" id="ARBA00048336"/>
    </source>
</evidence>
<keyword evidence="3 9" id="KW-0507">mRNA processing</keyword>
<evidence type="ECO:0000256" key="7">
    <source>
        <dbReference type="ARBA" id="ARBA00047761"/>
    </source>
</evidence>
<dbReference type="GO" id="GO:0031124">
    <property type="term" value="P:mRNA 3'-end processing"/>
    <property type="evidence" value="ECO:0007669"/>
    <property type="project" value="UniProtKB-ARBA"/>
</dbReference>
<dbReference type="OrthoDB" id="57957at2759"/>
<dbReference type="Gene3D" id="3.40.50.2300">
    <property type="match status" value="2"/>
</dbReference>
<proteinExistence type="inferred from homology"/>
<protein>
    <recommendedName>
        <fullName evidence="9">RNA polymerase II subunit A C-terminal domain phosphatase SSU72</fullName>
        <shortName evidence="9">CTD phosphatase SSU72</shortName>
        <ecNumber evidence="9">3.1.3.16</ecNumber>
    </recommendedName>
</protein>
<comment type="caution">
    <text evidence="10">The sequence shown here is derived from an EMBL/GenBank/DDBJ whole genome shotgun (WGS) entry which is preliminary data.</text>
</comment>
<accession>A0A9W7YA96</accession>
<dbReference type="Pfam" id="PF04722">
    <property type="entry name" value="Ssu72"/>
    <property type="match status" value="1"/>
</dbReference>
<reference evidence="10" key="1">
    <citation type="submission" date="2022-07" db="EMBL/GenBank/DDBJ databases">
        <title>Phylogenomic reconstructions and comparative analyses of Kickxellomycotina fungi.</title>
        <authorList>
            <person name="Reynolds N.K."/>
            <person name="Stajich J.E."/>
            <person name="Barry K."/>
            <person name="Grigoriev I.V."/>
            <person name="Crous P."/>
            <person name="Smith M.E."/>
        </authorList>
    </citation>
    <scope>NUCLEOTIDE SEQUENCE</scope>
    <source>
        <strain evidence="10">BCRC 34381</strain>
    </source>
</reference>
<evidence type="ECO:0000256" key="9">
    <source>
        <dbReference type="RuleBase" id="RU369031"/>
    </source>
</evidence>
<comment type="subcellular location">
    <subcellularLocation>
        <location evidence="1 9">Nucleus</location>
    </subcellularLocation>
</comment>
<dbReference type="GO" id="GO:0008420">
    <property type="term" value="F:RNA polymerase II CTD heptapeptide repeat phosphatase activity"/>
    <property type="evidence" value="ECO:0007669"/>
    <property type="project" value="UniProtKB-ARBA"/>
</dbReference>
<evidence type="ECO:0000313" key="11">
    <source>
        <dbReference type="Proteomes" id="UP001143981"/>
    </source>
</evidence>
<comment type="catalytic activity">
    <reaction evidence="8 9">
        <text>O-phospho-L-threonyl-[protein] + H2O = L-threonyl-[protein] + phosphate</text>
        <dbReference type="Rhea" id="RHEA:47004"/>
        <dbReference type="Rhea" id="RHEA-COMP:11060"/>
        <dbReference type="Rhea" id="RHEA-COMP:11605"/>
        <dbReference type="ChEBI" id="CHEBI:15377"/>
        <dbReference type="ChEBI" id="CHEBI:30013"/>
        <dbReference type="ChEBI" id="CHEBI:43474"/>
        <dbReference type="ChEBI" id="CHEBI:61977"/>
        <dbReference type="EC" id="3.1.3.16"/>
    </reaction>
</comment>
<keyword evidence="6 9" id="KW-0539">Nucleus</keyword>
<evidence type="ECO:0000256" key="6">
    <source>
        <dbReference type="ARBA" id="ARBA00023242"/>
    </source>
</evidence>
<comment type="function">
    <text evidence="9">Component of the cleavage and polyadenylation factor (CPF) complex, which plays a key role in polyadenylation-dependent pre-mRNA 3'-end formation and cooperates with cleavage factors including the CFIA complex and NAB4/CFIB. SSU72 is required for 3'-end formation of snoRNAs.</text>
</comment>
<dbReference type="PANTHER" id="PTHR20383">
    <property type="entry name" value="RNA POLYMERASE II SUBUNIT A C-TERMINAL DOMAIN PHOSPHATASE"/>
    <property type="match status" value="1"/>
</dbReference>
<dbReference type="Proteomes" id="UP001143981">
    <property type="component" value="Unassembled WGS sequence"/>
</dbReference>
<dbReference type="GO" id="GO:0005847">
    <property type="term" value="C:mRNA cleavage and polyadenylation specificity factor complex"/>
    <property type="evidence" value="ECO:0007669"/>
    <property type="project" value="UniProtKB-ARBA"/>
</dbReference>
<name>A0A9W7YA96_9FUNG</name>
<keyword evidence="11" id="KW-1185">Reference proteome</keyword>
<keyword evidence="4 9" id="KW-0378">Hydrolase</keyword>
<comment type="similarity">
    <text evidence="2 9">Belongs to the SSU72 phosphatase family.</text>
</comment>
<dbReference type="FunFam" id="3.40.50.2300:FF:000039">
    <property type="entry name" value="RNA polymerase II subunit A C-terminal domain phosphatase"/>
    <property type="match status" value="1"/>
</dbReference>
<comment type="catalytic activity">
    <reaction evidence="7 9">
        <text>O-phospho-L-seryl-[protein] + H2O = L-seryl-[protein] + phosphate</text>
        <dbReference type="Rhea" id="RHEA:20629"/>
        <dbReference type="Rhea" id="RHEA-COMP:9863"/>
        <dbReference type="Rhea" id="RHEA-COMP:11604"/>
        <dbReference type="ChEBI" id="CHEBI:15377"/>
        <dbReference type="ChEBI" id="CHEBI:29999"/>
        <dbReference type="ChEBI" id="CHEBI:43474"/>
        <dbReference type="ChEBI" id="CHEBI:83421"/>
        <dbReference type="EC" id="3.1.3.16"/>
    </reaction>
</comment>
<evidence type="ECO:0000256" key="4">
    <source>
        <dbReference type="ARBA" id="ARBA00022801"/>
    </source>
</evidence>
<dbReference type="InterPro" id="IPR006811">
    <property type="entry name" value="RNA_pol_II_suA"/>
</dbReference>
<dbReference type="AlphaFoldDB" id="A0A9W7YA96"/>
<evidence type="ECO:0000256" key="2">
    <source>
        <dbReference type="ARBA" id="ARBA00008978"/>
    </source>
</evidence>
<keyword evidence="5 9" id="KW-0904">Protein phosphatase</keyword>
<evidence type="ECO:0000256" key="3">
    <source>
        <dbReference type="ARBA" id="ARBA00022664"/>
    </source>
</evidence>